<evidence type="ECO:0000256" key="9">
    <source>
        <dbReference type="ARBA" id="ARBA00022737"/>
    </source>
</evidence>
<keyword evidence="3" id="KW-1003">Cell membrane</keyword>
<evidence type="ECO:0000256" key="15">
    <source>
        <dbReference type="ARBA" id="ARBA00023157"/>
    </source>
</evidence>
<accession>A0AAP0HXC0</accession>
<evidence type="ECO:0000256" key="21">
    <source>
        <dbReference type="SAM" id="Phobius"/>
    </source>
</evidence>
<evidence type="ECO:0000259" key="22">
    <source>
        <dbReference type="PROSITE" id="PS50927"/>
    </source>
</evidence>
<dbReference type="EC" id="2.7.11.1" evidence="2"/>
<keyword evidence="6 21" id="KW-0812">Transmembrane</keyword>
<evidence type="ECO:0000256" key="1">
    <source>
        <dbReference type="ARBA" id="ARBA00004251"/>
    </source>
</evidence>
<keyword evidence="4" id="KW-0723">Serine/threonine-protein kinase</keyword>
<evidence type="ECO:0000256" key="16">
    <source>
        <dbReference type="ARBA" id="ARBA00023170"/>
    </source>
</evidence>
<comment type="catalytic activity">
    <reaction evidence="18">
        <text>L-threonyl-[protein] + ATP = O-phospho-L-threonyl-[protein] + ADP + H(+)</text>
        <dbReference type="Rhea" id="RHEA:46608"/>
        <dbReference type="Rhea" id="RHEA-COMP:11060"/>
        <dbReference type="Rhea" id="RHEA-COMP:11605"/>
        <dbReference type="ChEBI" id="CHEBI:15378"/>
        <dbReference type="ChEBI" id="CHEBI:30013"/>
        <dbReference type="ChEBI" id="CHEBI:30616"/>
        <dbReference type="ChEBI" id="CHEBI:61977"/>
        <dbReference type="ChEBI" id="CHEBI:456216"/>
        <dbReference type="EC" id="2.7.11.1"/>
    </reaction>
</comment>
<evidence type="ECO:0000256" key="5">
    <source>
        <dbReference type="ARBA" id="ARBA00022679"/>
    </source>
</evidence>
<evidence type="ECO:0000256" key="7">
    <source>
        <dbReference type="ARBA" id="ARBA00022729"/>
    </source>
</evidence>
<dbReference type="FunFam" id="2.90.10.10:FF:000016">
    <property type="entry name" value="G-type lectin S-receptor-like serine/threonine-protein kinase"/>
    <property type="match status" value="1"/>
</dbReference>
<dbReference type="PANTHER" id="PTHR47974">
    <property type="entry name" value="OS07G0415500 PROTEIN"/>
    <property type="match status" value="1"/>
</dbReference>
<reference evidence="23 24" key="1">
    <citation type="submission" date="2024-01" db="EMBL/GenBank/DDBJ databases">
        <title>Genome assemblies of Stephania.</title>
        <authorList>
            <person name="Yang L."/>
        </authorList>
    </citation>
    <scope>NUCLEOTIDE SEQUENCE [LARGE SCALE GENOMIC DNA]</scope>
    <source>
        <strain evidence="23">JXDWG</strain>
        <tissue evidence="23">Leaf</tissue>
    </source>
</reference>
<feature type="region of interest" description="Disordered" evidence="20">
    <location>
        <begin position="37"/>
        <end position="65"/>
    </location>
</feature>
<dbReference type="AlphaFoldDB" id="A0AAP0HXC0"/>
<evidence type="ECO:0000256" key="14">
    <source>
        <dbReference type="ARBA" id="ARBA00023136"/>
    </source>
</evidence>
<organism evidence="23 24">
    <name type="scientific">Stephania cephalantha</name>
    <dbReference type="NCBI Taxonomy" id="152367"/>
    <lineage>
        <taxon>Eukaryota</taxon>
        <taxon>Viridiplantae</taxon>
        <taxon>Streptophyta</taxon>
        <taxon>Embryophyta</taxon>
        <taxon>Tracheophyta</taxon>
        <taxon>Spermatophyta</taxon>
        <taxon>Magnoliopsida</taxon>
        <taxon>Ranunculales</taxon>
        <taxon>Menispermaceae</taxon>
        <taxon>Menispermoideae</taxon>
        <taxon>Cissampelideae</taxon>
        <taxon>Stephania</taxon>
    </lineage>
</organism>
<keyword evidence="10" id="KW-0547">Nucleotide-binding</keyword>
<dbReference type="PANTHER" id="PTHR47974:SF9">
    <property type="entry name" value="RECEPTOR-LIKE SERINE_THREONINE-PROTEIN KINASE"/>
    <property type="match status" value="1"/>
</dbReference>
<keyword evidence="15" id="KW-1015">Disulfide bond</keyword>
<keyword evidence="5" id="KW-0808">Transferase</keyword>
<evidence type="ECO:0000256" key="8">
    <source>
        <dbReference type="ARBA" id="ARBA00022734"/>
    </source>
</evidence>
<dbReference type="Gene3D" id="2.90.10.10">
    <property type="entry name" value="Bulb-type lectin domain"/>
    <property type="match status" value="1"/>
</dbReference>
<evidence type="ECO:0000256" key="10">
    <source>
        <dbReference type="ARBA" id="ARBA00022741"/>
    </source>
</evidence>
<keyword evidence="13 21" id="KW-1133">Transmembrane helix</keyword>
<feature type="domain" description="Bulb-type lectin" evidence="22">
    <location>
        <begin position="100"/>
        <end position="221"/>
    </location>
</feature>
<feature type="compositionally biased region" description="Polar residues" evidence="20">
    <location>
        <begin position="37"/>
        <end position="51"/>
    </location>
</feature>
<gene>
    <name evidence="23" type="ORF">Scep_024662</name>
</gene>
<name>A0AAP0HXC0_9MAGN</name>
<evidence type="ECO:0000256" key="20">
    <source>
        <dbReference type="SAM" id="MobiDB-lite"/>
    </source>
</evidence>
<dbReference type="SMART" id="SM00108">
    <property type="entry name" value="B_lectin"/>
    <property type="match status" value="1"/>
</dbReference>
<keyword evidence="17" id="KW-0325">Glycoprotein</keyword>
<keyword evidence="12" id="KW-0067">ATP-binding</keyword>
<keyword evidence="9" id="KW-0677">Repeat</keyword>
<protein>
    <recommendedName>
        <fullName evidence="2">non-specific serine/threonine protein kinase</fullName>
        <ecNumber evidence="2">2.7.11.1</ecNumber>
    </recommendedName>
</protein>
<evidence type="ECO:0000256" key="2">
    <source>
        <dbReference type="ARBA" id="ARBA00012513"/>
    </source>
</evidence>
<keyword evidence="24" id="KW-1185">Reference proteome</keyword>
<dbReference type="GO" id="GO:0005524">
    <property type="term" value="F:ATP binding"/>
    <property type="evidence" value="ECO:0007669"/>
    <property type="project" value="UniProtKB-KW"/>
</dbReference>
<sequence>MEQLMPPPRPPTSARVIGCHILFNVNSVKKSQSTFPLSVITSPTSPTTNQPKKQGKKTEQKKQGKTEAMTFTASSSVSSLFAVFVLLVLLLCELSGYAAAADIALGSFLQPSPAANWSSPNNTFSLSFLPTPTPNPAPAFTAAISFSGIPVWKAGGDSALVDSNGRLRLLPDGDLRLLNGSGATVWSSNTSNRGVSSASLDDSGNLRLLNGTLTVWSSFANPTDTILPSQNFSTDNLLQSGPYSFALLNSGQLRI</sequence>
<evidence type="ECO:0000256" key="13">
    <source>
        <dbReference type="ARBA" id="ARBA00022989"/>
    </source>
</evidence>
<evidence type="ECO:0000313" key="23">
    <source>
        <dbReference type="EMBL" id="KAK9101232.1"/>
    </source>
</evidence>
<keyword evidence="7" id="KW-0732">Signal</keyword>
<comment type="subcellular location">
    <subcellularLocation>
        <location evidence="1">Cell membrane</location>
        <topology evidence="1">Single-pass type I membrane protein</topology>
    </subcellularLocation>
</comment>
<comment type="caution">
    <text evidence="23">The sequence shown here is derived from an EMBL/GenBank/DDBJ whole genome shotgun (WGS) entry which is preliminary data.</text>
</comment>
<dbReference type="Proteomes" id="UP001419268">
    <property type="component" value="Unassembled WGS sequence"/>
</dbReference>
<evidence type="ECO:0000256" key="12">
    <source>
        <dbReference type="ARBA" id="ARBA00022840"/>
    </source>
</evidence>
<keyword evidence="8" id="KW-0430">Lectin</keyword>
<evidence type="ECO:0000256" key="3">
    <source>
        <dbReference type="ARBA" id="ARBA00022475"/>
    </source>
</evidence>
<evidence type="ECO:0000256" key="19">
    <source>
        <dbReference type="ARBA" id="ARBA00048679"/>
    </source>
</evidence>
<evidence type="ECO:0000256" key="4">
    <source>
        <dbReference type="ARBA" id="ARBA00022527"/>
    </source>
</evidence>
<evidence type="ECO:0000256" key="6">
    <source>
        <dbReference type="ARBA" id="ARBA00022692"/>
    </source>
</evidence>
<dbReference type="InterPro" id="IPR001480">
    <property type="entry name" value="Bulb-type_lectin_dom"/>
</dbReference>
<dbReference type="PROSITE" id="PS50927">
    <property type="entry name" value="BULB_LECTIN"/>
    <property type="match status" value="1"/>
</dbReference>
<evidence type="ECO:0000256" key="11">
    <source>
        <dbReference type="ARBA" id="ARBA00022777"/>
    </source>
</evidence>
<dbReference type="GO" id="GO:0030246">
    <property type="term" value="F:carbohydrate binding"/>
    <property type="evidence" value="ECO:0007669"/>
    <property type="project" value="UniProtKB-KW"/>
</dbReference>
<keyword evidence="14 21" id="KW-0472">Membrane</keyword>
<dbReference type="GO" id="GO:0004674">
    <property type="term" value="F:protein serine/threonine kinase activity"/>
    <property type="evidence" value="ECO:0007669"/>
    <property type="project" value="UniProtKB-KW"/>
</dbReference>
<dbReference type="Pfam" id="PF01453">
    <property type="entry name" value="B_lectin"/>
    <property type="match status" value="1"/>
</dbReference>
<feature type="transmembrane region" description="Helical" evidence="21">
    <location>
        <begin position="68"/>
        <end position="91"/>
    </location>
</feature>
<keyword evidence="11" id="KW-0418">Kinase</keyword>
<dbReference type="GO" id="GO:0005886">
    <property type="term" value="C:plasma membrane"/>
    <property type="evidence" value="ECO:0007669"/>
    <property type="project" value="UniProtKB-SubCell"/>
</dbReference>
<dbReference type="SUPFAM" id="SSF51110">
    <property type="entry name" value="alpha-D-mannose-specific plant lectins"/>
    <property type="match status" value="1"/>
</dbReference>
<feature type="compositionally biased region" description="Basic and acidic residues" evidence="20">
    <location>
        <begin position="56"/>
        <end position="65"/>
    </location>
</feature>
<comment type="catalytic activity">
    <reaction evidence="19">
        <text>L-seryl-[protein] + ATP = O-phospho-L-seryl-[protein] + ADP + H(+)</text>
        <dbReference type="Rhea" id="RHEA:17989"/>
        <dbReference type="Rhea" id="RHEA-COMP:9863"/>
        <dbReference type="Rhea" id="RHEA-COMP:11604"/>
        <dbReference type="ChEBI" id="CHEBI:15378"/>
        <dbReference type="ChEBI" id="CHEBI:29999"/>
        <dbReference type="ChEBI" id="CHEBI:30616"/>
        <dbReference type="ChEBI" id="CHEBI:83421"/>
        <dbReference type="ChEBI" id="CHEBI:456216"/>
        <dbReference type="EC" id="2.7.11.1"/>
    </reaction>
</comment>
<dbReference type="EMBL" id="JBBNAG010000010">
    <property type="protein sequence ID" value="KAK9101232.1"/>
    <property type="molecule type" value="Genomic_DNA"/>
</dbReference>
<keyword evidence="16" id="KW-0675">Receptor</keyword>
<evidence type="ECO:0000256" key="18">
    <source>
        <dbReference type="ARBA" id="ARBA00047899"/>
    </source>
</evidence>
<evidence type="ECO:0000313" key="24">
    <source>
        <dbReference type="Proteomes" id="UP001419268"/>
    </source>
</evidence>
<dbReference type="InterPro" id="IPR036426">
    <property type="entry name" value="Bulb-type_lectin_dom_sf"/>
</dbReference>
<proteinExistence type="predicted"/>
<evidence type="ECO:0000256" key="17">
    <source>
        <dbReference type="ARBA" id="ARBA00023180"/>
    </source>
</evidence>